<gene>
    <name evidence="4" type="ORF">PCOR1329_LOCUS35030</name>
</gene>
<feature type="region of interest" description="Disordered" evidence="2">
    <location>
        <begin position="321"/>
        <end position="349"/>
    </location>
</feature>
<accession>A0ABN9T2Z7</accession>
<reference evidence="4" key="1">
    <citation type="submission" date="2023-10" db="EMBL/GenBank/DDBJ databases">
        <authorList>
            <person name="Chen Y."/>
            <person name="Shah S."/>
            <person name="Dougan E. K."/>
            <person name="Thang M."/>
            <person name="Chan C."/>
        </authorList>
    </citation>
    <scope>NUCLEOTIDE SEQUENCE [LARGE SCALE GENOMIC DNA]</scope>
</reference>
<comment type="caution">
    <text evidence="4">The sequence shown here is derived from an EMBL/GenBank/DDBJ whole genome shotgun (WGS) entry which is preliminary data.</text>
</comment>
<evidence type="ECO:0000259" key="3">
    <source>
        <dbReference type="SMART" id="SM01253"/>
    </source>
</evidence>
<dbReference type="InterPro" id="IPR037321">
    <property type="entry name" value="KIN17-like"/>
</dbReference>
<dbReference type="Gene3D" id="2.30.30.30">
    <property type="match status" value="1"/>
</dbReference>
<dbReference type="InterPro" id="IPR041995">
    <property type="entry name" value="KOW_KIN17"/>
</dbReference>
<dbReference type="Gene3D" id="1.10.10.2030">
    <property type="entry name" value="DNA/RNA-binding protein Kin17, conserved domain"/>
    <property type="match status" value="1"/>
</dbReference>
<dbReference type="Proteomes" id="UP001189429">
    <property type="component" value="Unassembled WGS sequence"/>
</dbReference>
<dbReference type="InterPro" id="IPR041330">
    <property type="entry name" value="KN17_SH3"/>
</dbReference>
<feature type="compositionally biased region" description="Low complexity" evidence="2">
    <location>
        <begin position="200"/>
        <end position="210"/>
    </location>
</feature>
<dbReference type="Pfam" id="PF18131">
    <property type="entry name" value="KN17_SH3"/>
    <property type="match status" value="1"/>
</dbReference>
<dbReference type="InterPro" id="IPR019447">
    <property type="entry name" value="DNA/RNA-bd_Kin17_WH-like_dom"/>
</dbReference>
<feature type="compositionally biased region" description="Basic and acidic residues" evidence="2">
    <location>
        <begin position="170"/>
        <end position="190"/>
    </location>
</feature>
<feature type="region of interest" description="Disordered" evidence="2">
    <location>
        <begin position="170"/>
        <end position="278"/>
    </location>
</feature>
<protein>
    <recommendedName>
        <fullName evidence="3">DNA/RNA-binding protein Kin17 WH-like domain-containing protein</fullName>
    </recommendedName>
</protein>
<sequence length="728" mass="80666">MAWKQDEGQGLTEASVVLPDVSEAVPRRERLQVPPHVRRASAADAGFCAGSQQVHGRVLPGEFESGFMKLMSHTYRSQRILANTVYCDFISNRHHTHMNSTIWVTLSNFVQYLGRTNQCTIDKTPKGWYIQYVDNTPEARMREEARKNMERAELAEEEVSAKRLRDQVENAKADGGFRESEFTEMQREEPSDAPISFGMSASSSSAAAAPSAPPARKKGVAELFGDETTSPRRNPPRTGRSASRRRRYRPWRPSGLSTRPRRGATAPRGSGTVLSPGAAAPYGGELLVAIVPWRSFHAFGVLRKLGLRRVSSRRFDRLTDSLEASSPVHGATTRRPPSPGSTSPSPEGGQPWLAAGLIVKVMHEDLANGKYYRRKGQIEKVHDQFTADVRMSDSKDLVRLDQELLETVIPNVGKAVRLVKGSHKGAHAVMRHVDIEAFSVSVELEDGTRMEGLGYDEVCKDIRSARKSFDELSSSTGQMPKESVKDALAKQQLFPQESVLAELLQDMQAEVCFTSFMHIYDRCRFRLNLEFRKRGGFTEETVAEIESLWNSGGGGESSKKFATINQLIWMFTDSQEVPVCTKDGRQRFVQRVQAAQEAAVEAGVPEEEAFTHVPDGSPKASSPKHGEASHGDVTAIGFFTFVHLIRGFVRDSEQDLKSLTARRKQCPSPASRPARPTSSAACSPTSPPPRQTRHRSASSWAARGSAWTSSWRVSPWCPPCPFRPLQSC</sequence>
<feature type="region of interest" description="Disordered" evidence="2">
    <location>
        <begin position="600"/>
        <end position="629"/>
    </location>
</feature>
<evidence type="ECO:0000256" key="1">
    <source>
        <dbReference type="ARBA" id="ARBA00008517"/>
    </source>
</evidence>
<dbReference type="PANTHER" id="PTHR12805:SF0">
    <property type="entry name" value="DNA_RNA-BINDING PROTEIN KIN17"/>
    <property type="match status" value="1"/>
</dbReference>
<dbReference type="Gene3D" id="2.30.30.140">
    <property type="match status" value="1"/>
</dbReference>
<dbReference type="InterPro" id="IPR014722">
    <property type="entry name" value="Rib_uL2_dom2"/>
</dbReference>
<evidence type="ECO:0000256" key="2">
    <source>
        <dbReference type="SAM" id="MobiDB-lite"/>
    </source>
</evidence>
<comment type="similarity">
    <text evidence="1">Belongs to the KIN17 family.</text>
</comment>
<keyword evidence="5" id="KW-1185">Reference proteome</keyword>
<feature type="compositionally biased region" description="Low complexity" evidence="2">
    <location>
        <begin position="666"/>
        <end position="684"/>
    </location>
</feature>
<dbReference type="Pfam" id="PF10357">
    <property type="entry name" value="WH_KIN17"/>
    <property type="match status" value="1"/>
</dbReference>
<dbReference type="Pfam" id="PF25092">
    <property type="entry name" value="SH3_KIN17_C"/>
    <property type="match status" value="1"/>
</dbReference>
<dbReference type="PANTHER" id="PTHR12805">
    <property type="entry name" value="KIN17 KIN, ANTIGENIC DETERMINANT OF RECA PROTEIN HOMOLOG"/>
    <property type="match status" value="1"/>
</dbReference>
<feature type="domain" description="DNA/RNA-binding protein Kin17 WH-like" evidence="3">
    <location>
        <begin position="52"/>
        <end position="169"/>
    </location>
</feature>
<name>A0ABN9T2Z7_9DINO</name>
<feature type="compositionally biased region" description="Low complexity" evidence="2">
    <location>
        <begin position="340"/>
        <end position="349"/>
    </location>
</feature>
<dbReference type="SMART" id="SM01253">
    <property type="entry name" value="Kin17_mid"/>
    <property type="match status" value="1"/>
</dbReference>
<proteinExistence type="inferred from homology"/>
<dbReference type="InterPro" id="IPR038254">
    <property type="entry name" value="KIN17_WH-like_sf"/>
</dbReference>
<evidence type="ECO:0000313" key="4">
    <source>
        <dbReference type="EMBL" id="CAK0839338.1"/>
    </source>
</evidence>
<organism evidence="4 5">
    <name type="scientific">Prorocentrum cordatum</name>
    <dbReference type="NCBI Taxonomy" id="2364126"/>
    <lineage>
        <taxon>Eukaryota</taxon>
        <taxon>Sar</taxon>
        <taxon>Alveolata</taxon>
        <taxon>Dinophyceae</taxon>
        <taxon>Prorocentrales</taxon>
        <taxon>Prorocentraceae</taxon>
        <taxon>Prorocentrum</taxon>
    </lineage>
</organism>
<dbReference type="EMBL" id="CAUYUJ010014283">
    <property type="protein sequence ID" value="CAK0839338.1"/>
    <property type="molecule type" value="Genomic_DNA"/>
</dbReference>
<evidence type="ECO:0000313" key="5">
    <source>
        <dbReference type="Proteomes" id="UP001189429"/>
    </source>
</evidence>
<feature type="region of interest" description="Disordered" evidence="2">
    <location>
        <begin position="659"/>
        <end position="701"/>
    </location>
</feature>